<dbReference type="Gene3D" id="3.90.180.10">
    <property type="entry name" value="Medium-chain alcohol dehydrogenases, catalytic domain"/>
    <property type="match status" value="1"/>
</dbReference>
<feature type="domain" description="Enoyl reductase (ER)" evidence="5">
    <location>
        <begin position="16"/>
        <end position="328"/>
    </location>
</feature>
<dbReference type="InterPro" id="IPR036291">
    <property type="entry name" value="NAD(P)-bd_dom_sf"/>
</dbReference>
<dbReference type="HOGENOM" id="CLU_026673_3_1_1"/>
<dbReference type="Proteomes" id="UP000053789">
    <property type="component" value="Unassembled WGS sequence"/>
</dbReference>
<organism evidence="6 7">
    <name type="scientific">Cladophialophora bantiana (strain ATCC 10958 / CBS 173.52 / CDC B-1940 / NIH 8579)</name>
    <name type="common">Xylohypha bantiana</name>
    <dbReference type="NCBI Taxonomy" id="1442370"/>
    <lineage>
        <taxon>Eukaryota</taxon>
        <taxon>Fungi</taxon>
        <taxon>Dikarya</taxon>
        <taxon>Ascomycota</taxon>
        <taxon>Pezizomycotina</taxon>
        <taxon>Eurotiomycetes</taxon>
        <taxon>Chaetothyriomycetidae</taxon>
        <taxon>Chaetothyriales</taxon>
        <taxon>Herpotrichiellaceae</taxon>
        <taxon>Cladophialophora</taxon>
    </lineage>
</organism>
<dbReference type="AlphaFoldDB" id="A0A0D2HMS0"/>
<dbReference type="RefSeq" id="XP_016621337.1">
    <property type="nucleotide sequence ID" value="XM_016762390.1"/>
</dbReference>
<dbReference type="Pfam" id="PF08240">
    <property type="entry name" value="ADH_N"/>
    <property type="match status" value="1"/>
</dbReference>
<proteinExistence type="predicted"/>
<dbReference type="SUPFAM" id="SSF50129">
    <property type="entry name" value="GroES-like"/>
    <property type="match status" value="1"/>
</dbReference>
<keyword evidence="1" id="KW-0521">NADP</keyword>
<dbReference type="GO" id="GO:0003960">
    <property type="term" value="F:quinone reductase (NADPH) activity"/>
    <property type="evidence" value="ECO:0007669"/>
    <property type="project" value="InterPro"/>
</dbReference>
<dbReference type="Pfam" id="PF00107">
    <property type="entry name" value="ADH_zinc_N"/>
    <property type="match status" value="1"/>
</dbReference>
<sequence>MSPSTTMKAVRFHSTGDSSVLQLENNVPIPQIADNEVLINVEYAGVNFVDTYQRSGLYPIKLPAVAGREGAGTIAEVGREVPLSFRLEPGDRVAVFAQGTLAQYVAASAESVLKLPSSVSTRVGAAVMLQGLTAWTIVRDAHDVQKGQVILVQAAAGGTGGLIVQMCKHLGATVIGTVSNAQKAEVAKQHGCDHVIIYKERDVLTEVLRLTDGKGCHAVLSGIGQSTFATDLASTRRKGTLVSYGNSSGPVVSFKILELSKKNIKLVRPTLANYIQEREEFVERTKELLDLLSRSIISVPIEKEYMIDQVGHAQDELTGQKTTGKLVVKVAS</sequence>
<evidence type="ECO:0000259" key="5">
    <source>
        <dbReference type="SMART" id="SM00829"/>
    </source>
</evidence>
<keyword evidence="7" id="KW-1185">Reference proteome</keyword>
<dbReference type="PROSITE" id="PS01162">
    <property type="entry name" value="QOR_ZETA_CRYSTAL"/>
    <property type="match status" value="1"/>
</dbReference>
<dbReference type="GO" id="GO:0070402">
    <property type="term" value="F:NADPH binding"/>
    <property type="evidence" value="ECO:0007669"/>
    <property type="project" value="TreeGrafter"/>
</dbReference>
<dbReference type="InterPro" id="IPR047618">
    <property type="entry name" value="QOR-like"/>
</dbReference>
<dbReference type="InterPro" id="IPR011032">
    <property type="entry name" value="GroES-like_sf"/>
</dbReference>
<dbReference type="InterPro" id="IPR013154">
    <property type="entry name" value="ADH-like_N"/>
</dbReference>
<evidence type="ECO:0000313" key="6">
    <source>
        <dbReference type="EMBL" id="KIW94668.1"/>
    </source>
</evidence>
<dbReference type="GO" id="GO:0005829">
    <property type="term" value="C:cytosol"/>
    <property type="evidence" value="ECO:0007669"/>
    <property type="project" value="TreeGrafter"/>
</dbReference>
<evidence type="ECO:0000256" key="2">
    <source>
        <dbReference type="ARBA" id="ARBA00023002"/>
    </source>
</evidence>
<dbReference type="InterPro" id="IPR013149">
    <property type="entry name" value="ADH-like_C"/>
</dbReference>
<name>A0A0D2HMS0_CLAB1</name>
<dbReference type="InterPro" id="IPR020843">
    <property type="entry name" value="ER"/>
</dbReference>
<evidence type="ECO:0000313" key="7">
    <source>
        <dbReference type="Proteomes" id="UP000053789"/>
    </source>
</evidence>
<evidence type="ECO:0000256" key="3">
    <source>
        <dbReference type="ARBA" id="ARBA00043088"/>
    </source>
</evidence>
<evidence type="ECO:0000256" key="4">
    <source>
        <dbReference type="ARBA" id="ARBA00070796"/>
    </source>
</evidence>
<dbReference type="PANTHER" id="PTHR48106:SF13">
    <property type="entry name" value="QUINONE OXIDOREDUCTASE-RELATED"/>
    <property type="match status" value="1"/>
</dbReference>
<dbReference type="Gene3D" id="3.40.50.720">
    <property type="entry name" value="NAD(P)-binding Rossmann-like Domain"/>
    <property type="match status" value="1"/>
</dbReference>
<protein>
    <recommendedName>
        <fullName evidence="4">Probable quinone oxidoreductase</fullName>
    </recommendedName>
    <alternativeName>
        <fullName evidence="3">NADPH:quinone reductase</fullName>
    </alternativeName>
</protein>
<evidence type="ECO:0000256" key="1">
    <source>
        <dbReference type="ARBA" id="ARBA00022857"/>
    </source>
</evidence>
<dbReference type="EMBL" id="KN846985">
    <property type="protein sequence ID" value="KIW94668.1"/>
    <property type="molecule type" value="Genomic_DNA"/>
</dbReference>
<accession>A0A0D2HMS0</accession>
<gene>
    <name evidence="6" type="ORF">Z519_04645</name>
</gene>
<dbReference type="GO" id="GO:0035925">
    <property type="term" value="F:mRNA 3'-UTR AU-rich region binding"/>
    <property type="evidence" value="ECO:0007669"/>
    <property type="project" value="TreeGrafter"/>
</dbReference>
<dbReference type="VEuPathDB" id="FungiDB:Z519_04645"/>
<dbReference type="SUPFAM" id="SSF51735">
    <property type="entry name" value="NAD(P)-binding Rossmann-fold domains"/>
    <property type="match status" value="1"/>
</dbReference>
<dbReference type="InterPro" id="IPR002364">
    <property type="entry name" value="Quin_OxRdtase/zeta-crystal_CS"/>
</dbReference>
<dbReference type="OrthoDB" id="191139at2759"/>
<dbReference type="CDD" id="cd05286">
    <property type="entry name" value="QOR2"/>
    <property type="match status" value="1"/>
</dbReference>
<dbReference type="SMART" id="SM00829">
    <property type="entry name" value="PKS_ER"/>
    <property type="match status" value="1"/>
</dbReference>
<dbReference type="GeneID" id="27697573"/>
<dbReference type="GO" id="GO:0008270">
    <property type="term" value="F:zinc ion binding"/>
    <property type="evidence" value="ECO:0007669"/>
    <property type="project" value="InterPro"/>
</dbReference>
<dbReference type="PANTHER" id="PTHR48106">
    <property type="entry name" value="QUINONE OXIDOREDUCTASE PIG3-RELATED"/>
    <property type="match status" value="1"/>
</dbReference>
<reference evidence="6" key="1">
    <citation type="submission" date="2015-01" db="EMBL/GenBank/DDBJ databases">
        <title>The Genome Sequence of Cladophialophora bantiana CBS 173.52.</title>
        <authorList>
            <consortium name="The Broad Institute Genomics Platform"/>
            <person name="Cuomo C."/>
            <person name="de Hoog S."/>
            <person name="Gorbushina A."/>
            <person name="Stielow B."/>
            <person name="Teixiera M."/>
            <person name="Abouelleil A."/>
            <person name="Chapman S.B."/>
            <person name="Priest M."/>
            <person name="Young S.K."/>
            <person name="Wortman J."/>
            <person name="Nusbaum C."/>
            <person name="Birren B."/>
        </authorList>
    </citation>
    <scope>NUCLEOTIDE SEQUENCE [LARGE SCALE GENOMIC DNA]</scope>
    <source>
        <strain evidence="6">CBS 173.52</strain>
    </source>
</reference>
<dbReference type="FunFam" id="3.40.50.720:FF:000053">
    <property type="entry name" value="Quinone oxidoreductase 1"/>
    <property type="match status" value="1"/>
</dbReference>
<keyword evidence="2" id="KW-0560">Oxidoreductase</keyword>